<evidence type="ECO:0000313" key="1">
    <source>
        <dbReference type="EMBL" id="TBU88452.1"/>
    </source>
</evidence>
<comment type="caution">
    <text evidence="1">The sequence shown here is derived from an EMBL/GenBank/DDBJ whole genome shotgun (WGS) entry which is preliminary data.</text>
</comment>
<organism evidence="1 2">
    <name type="scientific">Phytopseudomonas dryadis</name>
    <dbReference type="NCBI Taxonomy" id="2487520"/>
    <lineage>
        <taxon>Bacteria</taxon>
        <taxon>Pseudomonadati</taxon>
        <taxon>Pseudomonadota</taxon>
        <taxon>Gammaproteobacteria</taxon>
        <taxon>Pseudomonadales</taxon>
        <taxon>Pseudomonadaceae</taxon>
        <taxon>Phytopseudomonas</taxon>
    </lineage>
</organism>
<dbReference type="EMBL" id="QJUL01000030">
    <property type="protein sequence ID" value="TBU88452.1"/>
    <property type="molecule type" value="Genomic_DNA"/>
</dbReference>
<dbReference type="RefSeq" id="WP_131198689.1">
    <property type="nucleotide sequence ID" value="NZ_QJUL01000030.1"/>
</dbReference>
<dbReference type="OrthoDB" id="8855287at2"/>
<accession>A0A4Q9QWI6</accession>
<sequence length="133" mass="15236">MPDKSHVSMERHMCPVCGTTFDTGNILLDKRWRASLEHHTTTGWGLCPEHQRLYSEGFVALVECDPQRSGSPRDRLKLEQAYRTGRLAHLKREVFAELFTMPVPDSRPFVFVEPGIIEKLQALVEPPPTESRH</sequence>
<protein>
    <submittedName>
        <fullName evidence="1">ATPase</fullName>
    </submittedName>
</protein>
<gene>
    <name evidence="1" type="ORF">DNK44_18310</name>
</gene>
<dbReference type="AlphaFoldDB" id="A0A4Q9QWI6"/>
<name>A0A4Q9QWI6_9GAMM</name>
<reference evidence="1 2" key="1">
    <citation type="submission" date="2018-06" db="EMBL/GenBank/DDBJ databases">
        <title>Three novel Pseudomonas species isolated from symptomatic oak.</title>
        <authorList>
            <person name="Bueno-Gonzalez V."/>
            <person name="Brady C."/>
        </authorList>
    </citation>
    <scope>NUCLEOTIDE SEQUENCE [LARGE SCALE GENOMIC DNA]</scope>
    <source>
        <strain evidence="1 2">P6B</strain>
    </source>
</reference>
<dbReference type="Proteomes" id="UP000293172">
    <property type="component" value="Unassembled WGS sequence"/>
</dbReference>
<proteinExistence type="predicted"/>
<evidence type="ECO:0000313" key="2">
    <source>
        <dbReference type="Proteomes" id="UP000293172"/>
    </source>
</evidence>